<accession>A0A7W9KPA3</accession>
<dbReference type="InterPro" id="IPR010610">
    <property type="entry name" value="EryCIII-like_C"/>
</dbReference>
<dbReference type="FunFam" id="3.40.50.2000:FF:000072">
    <property type="entry name" value="Glycosyl transferase"/>
    <property type="match status" value="1"/>
</dbReference>
<dbReference type="SUPFAM" id="SSF53756">
    <property type="entry name" value="UDP-Glycosyltransferase/glycogen phosphorylase"/>
    <property type="match status" value="1"/>
</dbReference>
<evidence type="ECO:0000256" key="2">
    <source>
        <dbReference type="ARBA" id="ARBA00022676"/>
    </source>
</evidence>
<dbReference type="InterPro" id="IPR002213">
    <property type="entry name" value="UDP_glucos_trans"/>
</dbReference>
<dbReference type="AlphaFoldDB" id="A0A7W9KPA3"/>
<dbReference type="Pfam" id="PF21036">
    <property type="entry name" value="EryCIII-like_N"/>
    <property type="match status" value="1"/>
</dbReference>
<comment type="caution">
    <text evidence="6">The sequence shown here is derived from an EMBL/GenBank/DDBJ whole genome shotgun (WGS) entry which is preliminary data.</text>
</comment>
<feature type="domain" description="Erythromycin biosynthesis protein CIII-like C-terminal" evidence="4">
    <location>
        <begin position="173"/>
        <end position="314"/>
    </location>
</feature>
<dbReference type="PANTHER" id="PTHR48050:SF13">
    <property type="entry name" value="STEROL 3-BETA-GLUCOSYLTRANSFERASE UGT80A2"/>
    <property type="match status" value="1"/>
</dbReference>
<keyword evidence="3 6" id="KW-0808">Transferase</keyword>
<dbReference type="InterPro" id="IPR050426">
    <property type="entry name" value="Glycosyltransferase_28"/>
</dbReference>
<dbReference type="EMBL" id="JACHIR010000001">
    <property type="protein sequence ID" value="MBB5896233.1"/>
    <property type="molecule type" value="Genomic_DNA"/>
</dbReference>
<evidence type="ECO:0000313" key="6">
    <source>
        <dbReference type="EMBL" id="MBB5896233.1"/>
    </source>
</evidence>
<comment type="similarity">
    <text evidence="1">Belongs to the glycosyltransferase 28 family.</text>
</comment>
<evidence type="ECO:0000256" key="3">
    <source>
        <dbReference type="ARBA" id="ARBA00022679"/>
    </source>
</evidence>
<reference evidence="6 7" key="1">
    <citation type="submission" date="2020-08" db="EMBL/GenBank/DDBJ databases">
        <title>Sequencing the genomes of 1000 actinobacteria strains.</title>
        <authorList>
            <person name="Klenk H.-P."/>
        </authorList>
    </citation>
    <scope>NUCLEOTIDE SEQUENCE [LARGE SCALE GENOMIC DNA]</scope>
    <source>
        <strain evidence="6 7">DSM 43851</strain>
    </source>
</reference>
<keyword evidence="2 6" id="KW-0328">Glycosyltransferase</keyword>
<sequence length="322" mass="34016">MRDFVPDDHAVQDSSTAALIDHVVAYYLPLAERLAGRTVELAAEWRADVVLHTPWEHAGPLAAAVVGIPTVIQTWGVALPPELPGAAAAALADLHRRWGLAGVAEPTWTVDVCPPSLQYPDAHSATLPMTYVPYNGSGPVPMWLLERSDRPRICVTLGSIPIPGDHASVLDVVLAGLSDVAADVVLVTGGNLAPLDDLPPHIRAVTGLPLSHALPTCDAIVHHGGSGTTMTSTAFGLPQLALPQMCDQYRHAERLAAAGAGIQLLPGQVDAETVRASVTALLDDGSHRAAAWALRTEIRRRPSPDLVADSLHDLVRLAEVRS</sequence>
<proteinExistence type="inferred from homology"/>
<name>A0A7W9KPA3_9PSEU</name>
<dbReference type="Proteomes" id="UP000585638">
    <property type="component" value="Unassembled WGS sequence"/>
</dbReference>
<feature type="domain" description="Erythromycin biosynthesis protein CIII-like N-terminal" evidence="5">
    <location>
        <begin position="31"/>
        <end position="158"/>
    </location>
</feature>
<evidence type="ECO:0000313" key="7">
    <source>
        <dbReference type="Proteomes" id="UP000585638"/>
    </source>
</evidence>
<evidence type="ECO:0000259" key="5">
    <source>
        <dbReference type="Pfam" id="PF21036"/>
    </source>
</evidence>
<dbReference type="GO" id="GO:0017000">
    <property type="term" value="P:antibiotic biosynthetic process"/>
    <property type="evidence" value="ECO:0007669"/>
    <property type="project" value="UniProtKB-ARBA"/>
</dbReference>
<dbReference type="Pfam" id="PF06722">
    <property type="entry name" value="EryCIII-like_C"/>
    <property type="match status" value="1"/>
</dbReference>
<evidence type="ECO:0000259" key="4">
    <source>
        <dbReference type="Pfam" id="PF06722"/>
    </source>
</evidence>
<dbReference type="Gene3D" id="3.40.50.2000">
    <property type="entry name" value="Glycogen Phosphorylase B"/>
    <property type="match status" value="2"/>
</dbReference>
<dbReference type="CDD" id="cd03784">
    <property type="entry name" value="GT1_Gtf-like"/>
    <property type="match status" value="1"/>
</dbReference>
<dbReference type="PANTHER" id="PTHR48050">
    <property type="entry name" value="STEROL 3-BETA-GLUCOSYLTRANSFERASE"/>
    <property type="match status" value="1"/>
</dbReference>
<dbReference type="EC" id="2.4.1.302" evidence="6"/>
<protein>
    <submittedName>
        <fullName evidence="6">L-noviosyl transferase</fullName>
        <ecNumber evidence="6">2.4.1.302</ecNumber>
    </submittedName>
</protein>
<dbReference type="GO" id="GO:0008194">
    <property type="term" value="F:UDP-glycosyltransferase activity"/>
    <property type="evidence" value="ECO:0007669"/>
    <property type="project" value="InterPro"/>
</dbReference>
<gene>
    <name evidence="6" type="ORF">BJ998_007429</name>
</gene>
<evidence type="ECO:0000256" key="1">
    <source>
        <dbReference type="ARBA" id="ARBA00006962"/>
    </source>
</evidence>
<keyword evidence="7" id="KW-1185">Reference proteome</keyword>
<dbReference type="InterPro" id="IPR048284">
    <property type="entry name" value="EryCIII-like_N"/>
</dbReference>
<dbReference type="GO" id="GO:0016758">
    <property type="term" value="F:hexosyltransferase activity"/>
    <property type="evidence" value="ECO:0007669"/>
    <property type="project" value="UniProtKB-ARBA"/>
</dbReference>
<organism evidence="6 7">
    <name type="scientific">Kutzneria kofuensis</name>
    <dbReference type="NCBI Taxonomy" id="103725"/>
    <lineage>
        <taxon>Bacteria</taxon>
        <taxon>Bacillati</taxon>
        <taxon>Actinomycetota</taxon>
        <taxon>Actinomycetes</taxon>
        <taxon>Pseudonocardiales</taxon>
        <taxon>Pseudonocardiaceae</taxon>
        <taxon>Kutzneria</taxon>
    </lineage>
</organism>